<gene>
    <name evidence="4" type="ordered locus">PB2503_11044</name>
</gene>
<dbReference type="RefSeq" id="WP_013301230.1">
    <property type="nucleotide sequence ID" value="NC_014414.1"/>
</dbReference>
<evidence type="ECO:0000256" key="1">
    <source>
        <dbReference type="ARBA" id="ARBA00022723"/>
    </source>
</evidence>
<dbReference type="Pfam" id="PF01546">
    <property type="entry name" value="Peptidase_M20"/>
    <property type="match status" value="1"/>
</dbReference>
<evidence type="ECO:0000256" key="2">
    <source>
        <dbReference type="ARBA" id="ARBA00022801"/>
    </source>
</evidence>
<accession>E0THW3</accession>
<keyword evidence="1" id="KW-0479">Metal-binding</keyword>
<dbReference type="KEGG" id="pbr:PB2503_11044"/>
<dbReference type="GO" id="GO:0016787">
    <property type="term" value="F:hydrolase activity"/>
    <property type="evidence" value="ECO:0007669"/>
    <property type="project" value="UniProtKB-KW"/>
</dbReference>
<dbReference type="eggNOG" id="COG0624">
    <property type="taxonomic scope" value="Bacteria"/>
</dbReference>
<keyword evidence="5" id="KW-1185">Reference proteome</keyword>
<dbReference type="HOGENOM" id="CLU_021802_7_0_5"/>
<evidence type="ECO:0000313" key="5">
    <source>
        <dbReference type="Proteomes" id="UP000001302"/>
    </source>
</evidence>
<dbReference type="EMBL" id="CP002156">
    <property type="protein sequence ID" value="ADM10256.1"/>
    <property type="molecule type" value="Genomic_DNA"/>
</dbReference>
<sequence>MTEVDLLTAEERDLLAQLDDRGEAMLATTIDWARHNTGSTNVDGLERFAPILADVFSALEGEVRLDAGDPFHLIGANGEPEATETGPILRVSARTDAPVRVVFTGHYDTVFPPGTFTEITDLGGGVYNGPGLADMKGGLVLMREALLAFEASPLRDRLGYEIVITPDEEIGNFASANALIAAAQSGVHLGMTYEPALEGGALAAARKGSAVIDIVVRGRAVHAGRAKAEGRSALEAAAWLTCELEALNARYDGVTVNVGAIEGGAPVNIVPDLAILRVGCRAPDGAAAAWCQGEIDRLVHTVNQRDGISAHLHGGFYRPPKPRNAAQDALIEAVDRTGRALGLSLSFIDSGGVCEGNNLFAAGVPNIDTLGVRGGRIHSHEEFVEADSFVERARLSALLLARLASGEIDGPRLRQLMTA</sequence>
<keyword evidence="2" id="KW-0378">Hydrolase</keyword>
<dbReference type="OrthoDB" id="9776600at2"/>
<protein>
    <recommendedName>
        <fullName evidence="3">Peptidase M20 dimerisation domain-containing protein</fullName>
    </recommendedName>
</protein>
<dbReference type="InterPro" id="IPR050072">
    <property type="entry name" value="Peptidase_M20A"/>
</dbReference>
<dbReference type="STRING" id="314260.PB2503_11044"/>
<proteinExistence type="predicted"/>
<name>E0THW3_PARBH</name>
<evidence type="ECO:0000313" key="4">
    <source>
        <dbReference type="EMBL" id="ADM10256.1"/>
    </source>
</evidence>
<reference evidence="5" key="1">
    <citation type="submission" date="2010-08" db="EMBL/GenBank/DDBJ databases">
        <title>Genome sequence of Parvularcula bermudensis HTCC2503.</title>
        <authorList>
            <person name="Kang D.-M."/>
            <person name="Oh H.-M."/>
            <person name="Cho J.-C."/>
        </authorList>
    </citation>
    <scope>NUCLEOTIDE SEQUENCE [LARGE SCALE GENOMIC DNA]</scope>
    <source>
        <strain evidence="5">ATCC BAA-594 / HTCC2503 / KCTC 12087</strain>
    </source>
</reference>
<dbReference type="GO" id="GO:0046872">
    <property type="term" value="F:metal ion binding"/>
    <property type="evidence" value="ECO:0007669"/>
    <property type="project" value="UniProtKB-KW"/>
</dbReference>
<evidence type="ECO:0000259" key="3">
    <source>
        <dbReference type="Pfam" id="PF07687"/>
    </source>
</evidence>
<reference evidence="4 5" key="2">
    <citation type="journal article" date="2011" name="J. Bacteriol.">
        <title>Complete genome sequence of strain HTCC2503T of Parvularcula bermudensis, the type species of the order "Parvularculales" in the class Alphaproteobacteria.</title>
        <authorList>
            <person name="Oh H.M."/>
            <person name="Kang I."/>
            <person name="Vergin K.L."/>
            <person name="Kang D."/>
            <person name="Rhee K.H."/>
            <person name="Giovannoni S.J."/>
            <person name="Cho J.C."/>
        </authorList>
    </citation>
    <scope>NUCLEOTIDE SEQUENCE [LARGE SCALE GENOMIC DNA]</scope>
    <source>
        <strain evidence="5">ATCC BAA-594 / HTCC2503 / KCTC 12087</strain>
    </source>
</reference>
<dbReference type="PANTHER" id="PTHR43808:SF9">
    <property type="entry name" value="BLL0789 PROTEIN"/>
    <property type="match status" value="1"/>
</dbReference>
<dbReference type="InterPro" id="IPR011650">
    <property type="entry name" value="Peptidase_M20_dimer"/>
</dbReference>
<dbReference type="InterPro" id="IPR036264">
    <property type="entry name" value="Bact_exopeptidase_dim_dom"/>
</dbReference>
<feature type="domain" description="Peptidase M20 dimerisation" evidence="3">
    <location>
        <begin position="205"/>
        <end position="301"/>
    </location>
</feature>
<dbReference type="AlphaFoldDB" id="E0THW3"/>
<dbReference type="SUPFAM" id="SSF53187">
    <property type="entry name" value="Zn-dependent exopeptidases"/>
    <property type="match status" value="1"/>
</dbReference>
<dbReference type="Gene3D" id="3.40.630.10">
    <property type="entry name" value="Zn peptidases"/>
    <property type="match status" value="1"/>
</dbReference>
<dbReference type="SUPFAM" id="SSF55031">
    <property type="entry name" value="Bacterial exopeptidase dimerisation domain"/>
    <property type="match status" value="1"/>
</dbReference>
<dbReference type="NCBIfam" id="NF005602">
    <property type="entry name" value="PRK07338.1"/>
    <property type="match status" value="1"/>
</dbReference>
<dbReference type="Pfam" id="PF07687">
    <property type="entry name" value="M20_dimer"/>
    <property type="match status" value="1"/>
</dbReference>
<dbReference type="Proteomes" id="UP000001302">
    <property type="component" value="Chromosome"/>
</dbReference>
<dbReference type="Gene3D" id="3.30.70.360">
    <property type="match status" value="1"/>
</dbReference>
<dbReference type="PANTHER" id="PTHR43808">
    <property type="entry name" value="ACETYLORNITHINE DEACETYLASE"/>
    <property type="match status" value="1"/>
</dbReference>
<organism evidence="4 5">
    <name type="scientific">Parvularcula bermudensis (strain ATCC BAA-594 / HTCC2503 / KCTC 12087)</name>
    <dbReference type="NCBI Taxonomy" id="314260"/>
    <lineage>
        <taxon>Bacteria</taxon>
        <taxon>Pseudomonadati</taxon>
        <taxon>Pseudomonadota</taxon>
        <taxon>Alphaproteobacteria</taxon>
        <taxon>Parvularculales</taxon>
        <taxon>Parvularculaceae</taxon>
        <taxon>Parvularcula</taxon>
    </lineage>
</organism>
<dbReference type="InterPro" id="IPR002933">
    <property type="entry name" value="Peptidase_M20"/>
</dbReference>